<evidence type="ECO:0000313" key="4">
    <source>
        <dbReference type="Proteomes" id="UP000321296"/>
    </source>
</evidence>
<evidence type="ECO:0000313" key="3">
    <source>
        <dbReference type="EMBL" id="QEA42097.1"/>
    </source>
</evidence>
<dbReference type="GO" id="GO:0052689">
    <property type="term" value="F:carboxylic ester hydrolase activity"/>
    <property type="evidence" value="ECO:0007669"/>
    <property type="project" value="InterPro"/>
</dbReference>
<evidence type="ECO:0000313" key="2">
    <source>
        <dbReference type="EMBL" id="MDG9732910.1"/>
    </source>
</evidence>
<dbReference type="InterPro" id="IPR013830">
    <property type="entry name" value="SGNH_hydro"/>
</dbReference>
<dbReference type="Pfam" id="PF13472">
    <property type="entry name" value="Lipase_GDSL_2"/>
    <property type="match status" value="1"/>
</dbReference>
<dbReference type="InterPro" id="IPR036514">
    <property type="entry name" value="SGNH_hydro_sf"/>
</dbReference>
<proteinExistence type="predicted"/>
<dbReference type="CDD" id="cd01831">
    <property type="entry name" value="Endoglucanase_E_like"/>
    <property type="match status" value="1"/>
</dbReference>
<name>A0A5B8T0S7_LEUPS</name>
<dbReference type="EMBL" id="JARGDN010000002">
    <property type="protein sequence ID" value="MDG9732910.1"/>
    <property type="molecule type" value="Genomic_DNA"/>
</dbReference>
<dbReference type="KEGG" id="lpse:FGL85_06100"/>
<dbReference type="Proteomes" id="UP000321296">
    <property type="component" value="Chromosome"/>
</dbReference>
<feature type="domain" description="SGNH hydrolase-type esterase" evidence="1">
    <location>
        <begin position="125"/>
        <end position="245"/>
    </location>
</feature>
<dbReference type="EMBL" id="CP042383">
    <property type="protein sequence ID" value="QEA42097.1"/>
    <property type="molecule type" value="Genomic_DNA"/>
</dbReference>
<reference evidence="3 4" key="1">
    <citation type="submission" date="2019-06" db="EMBL/GenBank/DDBJ databases">
        <title>Genome analyses of bacteria isolated from kimchi.</title>
        <authorList>
            <person name="Lee S."/>
            <person name="Ahn S."/>
            <person name="Roh S."/>
        </authorList>
    </citation>
    <scope>NUCLEOTIDE SEQUENCE [LARGE SCALE GENOMIC DNA]</scope>
    <source>
        <strain evidence="3 4">CBA3630</strain>
    </source>
</reference>
<organism evidence="3 4">
    <name type="scientific">Leuconostoc pseudomesenteroides</name>
    <dbReference type="NCBI Taxonomy" id="33968"/>
    <lineage>
        <taxon>Bacteria</taxon>
        <taxon>Bacillati</taxon>
        <taxon>Bacillota</taxon>
        <taxon>Bacilli</taxon>
        <taxon>Lactobacillales</taxon>
        <taxon>Lactobacillaceae</taxon>
        <taxon>Leuconostoc</taxon>
    </lineage>
</organism>
<keyword evidence="5" id="KW-1185">Reference proteome</keyword>
<sequence>MMMIDLKPLLSPEWAQQEDYYVTTQLGASLSFITDGVKKIRLVFANQNSNITLAYSSNNIDWQDIVVDSTGQVNISVQDGRHDLVLRTWQKEQALFWASPLKLLSMSIDDGLVSPITESQPFLTFVGDSITVGEDMASDGDHPELSYPVLVSKALQKPLARIAYGGSGLTPFAPFQVPTAIESLWHVARNVPRPLVSTDIVVVNYGTNDLNYGASPQDFAFGLRVYLLEIIKRFHDAKIFILLPFNGAFETVFRNEMSRFESLTFINTNKWQIATDRVHPTVADHERIAKLILEELK</sequence>
<evidence type="ECO:0000313" key="5">
    <source>
        <dbReference type="Proteomes" id="UP001529201"/>
    </source>
</evidence>
<dbReference type="SUPFAM" id="SSF52266">
    <property type="entry name" value="SGNH hydrolase"/>
    <property type="match status" value="1"/>
</dbReference>
<keyword evidence="2" id="KW-0378">Hydrolase</keyword>
<dbReference type="Proteomes" id="UP001529201">
    <property type="component" value="Unassembled WGS sequence"/>
</dbReference>
<evidence type="ECO:0000259" key="1">
    <source>
        <dbReference type="Pfam" id="PF13472"/>
    </source>
</evidence>
<gene>
    <name evidence="3" type="ORF">FGL85_06100</name>
    <name evidence="2" type="ORF">P1N92_02110</name>
</gene>
<dbReference type="Gene3D" id="3.40.50.1110">
    <property type="entry name" value="SGNH hydrolase"/>
    <property type="match status" value="1"/>
</dbReference>
<dbReference type="AlphaFoldDB" id="A0A5B8T0S7"/>
<protein>
    <submittedName>
        <fullName evidence="3">Lysophospholipase</fullName>
    </submittedName>
    <submittedName>
        <fullName evidence="2">SGNH/GDSL hydrolase family protein</fullName>
    </submittedName>
</protein>
<accession>A0A5B8T0S7</accession>
<dbReference type="InterPro" id="IPR037461">
    <property type="entry name" value="CtCE2-like_dom"/>
</dbReference>
<reference evidence="2 5" key="2">
    <citation type="submission" date="2023-02" db="EMBL/GenBank/DDBJ databases">
        <title>Antimicrobial susceptibility testing and tentative epidemiological cut-off values for Lactobacillaceae family species intended for ingestion.</title>
        <authorList>
            <person name="Noehr-Meldgaard K."/>
            <person name="Struve C."/>
            <person name="Ingmer H."/>
            <person name="Koza A."/>
            <person name="Al-Nakeeb K."/>
            <person name="Agersoe Y."/>
        </authorList>
    </citation>
    <scope>NUCLEOTIDE SEQUENCE [LARGE SCALE GENOMIC DNA]</scope>
    <source>
        <strain evidence="2 5">DSM 20193</strain>
    </source>
</reference>